<feature type="region of interest" description="Disordered" evidence="1">
    <location>
        <begin position="32"/>
        <end position="63"/>
    </location>
</feature>
<evidence type="ECO:0000313" key="4">
    <source>
        <dbReference type="Proteomes" id="UP000650628"/>
    </source>
</evidence>
<protein>
    <recommendedName>
        <fullName evidence="2">Transposase IS116/IS110/IS902 C-terminal domain-containing protein</fullName>
    </recommendedName>
</protein>
<reference evidence="3 4" key="1">
    <citation type="submission" date="2021-01" db="EMBL/GenBank/DDBJ databases">
        <title>Whole genome shotgun sequence of Planotetraspora mira NBRC 15435.</title>
        <authorList>
            <person name="Komaki H."/>
            <person name="Tamura T."/>
        </authorList>
    </citation>
    <scope>NUCLEOTIDE SEQUENCE [LARGE SCALE GENOMIC DNA]</scope>
    <source>
        <strain evidence="3 4">NBRC 15435</strain>
    </source>
</reference>
<sequence length="160" mass="16814">MSPDGQLFVGERDGPLSESVYGRIWQKARTVAPSKAEAGSRSRHGRTPCGMPASPRGQTPGSRLRVDAISADIADVDARIDNLATPFAAAVDRLDEIPGIGRIAAHVIIAEIGLDMSRFPTAGHLASWSRLAPKTKESAGKKKGSGTTGHGTSRSADDRT</sequence>
<dbReference type="Pfam" id="PF02371">
    <property type="entry name" value="Transposase_20"/>
    <property type="match status" value="1"/>
</dbReference>
<accession>A0A8J3X8N9</accession>
<dbReference type="Proteomes" id="UP000650628">
    <property type="component" value="Unassembled WGS sequence"/>
</dbReference>
<dbReference type="PANTHER" id="PTHR33055:SF15">
    <property type="entry name" value="TRANSPOSASE-RELATED"/>
    <property type="match status" value="1"/>
</dbReference>
<dbReference type="GO" id="GO:0003677">
    <property type="term" value="F:DNA binding"/>
    <property type="evidence" value="ECO:0007669"/>
    <property type="project" value="InterPro"/>
</dbReference>
<dbReference type="EMBL" id="BOOO01000034">
    <property type="protein sequence ID" value="GII32347.1"/>
    <property type="molecule type" value="Genomic_DNA"/>
</dbReference>
<dbReference type="PANTHER" id="PTHR33055">
    <property type="entry name" value="TRANSPOSASE FOR INSERTION SEQUENCE ELEMENT IS1111A"/>
    <property type="match status" value="1"/>
</dbReference>
<comment type="caution">
    <text evidence="3">The sequence shown here is derived from an EMBL/GenBank/DDBJ whole genome shotgun (WGS) entry which is preliminary data.</text>
</comment>
<evidence type="ECO:0000259" key="2">
    <source>
        <dbReference type="Pfam" id="PF02371"/>
    </source>
</evidence>
<proteinExistence type="predicted"/>
<gene>
    <name evidence="3" type="ORF">Pmi06nite_57890</name>
</gene>
<evidence type="ECO:0000256" key="1">
    <source>
        <dbReference type="SAM" id="MobiDB-lite"/>
    </source>
</evidence>
<feature type="domain" description="Transposase IS116/IS110/IS902 C-terminal" evidence="2">
    <location>
        <begin position="92"/>
        <end position="152"/>
    </location>
</feature>
<dbReference type="InterPro" id="IPR047650">
    <property type="entry name" value="Transpos_IS110"/>
</dbReference>
<dbReference type="GO" id="GO:0006313">
    <property type="term" value="P:DNA transposition"/>
    <property type="evidence" value="ECO:0007669"/>
    <property type="project" value="InterPro"/>
</dbReference>
<name>A0A8J3X8N9_9ACTN</name>
<feature type="region of interest" description="Disordered" evidence="1">
    <location>
        <begin position="126"/>
        <end position="160"/>
    </location>
</feature>
<dbReference type="GO" id="GO:0004803">
    <property type="term" value="F:transposase activity"/>
    <property type="evidence" value="ECO:0007669"/>
    <property type="project" value="InterPro"/>
</dbReference>
<keyword evidence="4" id="KW-1185">Reference proteome</keyword>
<dbReference type="InterPro" id="IPR003346">
    <property type="entry name" value="Transposase_20"/>
</dbReference>
<dbReference type="AlphaFoldDB" id="A0A8J3X8N9"/>
<organism evidence="3 4">
    <name type="scientific">Planotetraspora mira</name>
    <dbReference type="NCBI Taxonomy" id="58121"/>
    <lineage>
        <taxon>Bacteria</taxon>
        <taxon>Bacillati</taxon>
        <taxon>Actinomycetota</taxon>
        <taxon>Actinomycetes</taxon>
        <taxon>Streptosporangiales</taxon>
        <taxon>Streptosporangiaceae</taxon>
        <taxon>Planotetraspora</taxon>
    </lineage>
</organism>
<evidence type="ECO:0000313" key="3">
    <source>
        <dbReference type="EMBL" id="GII32347.1"/>
    </source>
</evidence>